<evidence type="ECO:0000256" key="5">
    <source>
        <dbReference type="ARBA" id="ARBA00023136"/>
    </source>
</evidence>
<dbReference type="Pfam" id="PF03279">
    <property type="entry name" value="Lip_A_acyltrans"/>
    <property type="match status" value="1"/>
</dbReference>
<accession>A0A938B4W8</accession>
<dbReference type="InterPro" id="IPR004960">
    <property type="entry name" value="LipA_acyltrans"/>
</dbReference>
<keyword evidence="4" id="KW-0808">Transferase</keyword>
<keyword evidence="5" id="KW-0472">Membrane</keyword>
<evidence type="ECO:0000313" key="8">
    <source>
        <dbReference type="Proteomes" id="UP000712673"/>
    </source>
</evidence>
<keyword evidence="3" id="KW-0997">Cell inner membrane</keyword>
<evidence type="ECO:0000256" key="2">
    <source>
        <dbReference type="ARBA" id="ARBA00022475"/>
    </source>
</evidence>
<keyword evidence="2" id="KW-1003">Cell membrane</keyword>
<proteinExistence type="predicted"/>
<protein>
    <submittedName>
        <fullName evidence="7">Lysophospholipid acyltransferase family protein</fullName>
    </submittedName>
</protein>
<gene>
    <name evidence="7" type="ORF">FJZ47_15210</name>
</gene>
<evidence type="ECO:0000256" key="3">
    <source>
        <dbReference type="ARBA" id="ARBA00022519"/>
    </source>
</evidence>
<dbReference type="AlphaFoldDB" id="A0A938B4W8"/>
<comment type="caution">
    <text evidence="7">The sequence shown here is derived from an EMBL/GenBank/DDBJ whole genome shotgun (WGS) entry which is preliminary data.</text>
</comment>
<dbReference type="EMBL" id="VGLS01000490">
    <property type="protein sequence ID" value="MBM3225133.1"/>
    <property type="molecule type" value="Genomic_DNA"/>
</dbReference>
<reference evidence="7" key="1">
    <citation type="submission" date="2019-03" db="EMBL/GenBank/DDBJ databases">
        <title>Lake Tanganyika Metagenome-Assembled Genomes (MAGs).</title>
        <authorList>
            <person name="Tran P."/>
        </authorList>
    </citation>
    <scope>NUCLEOTIDE SEQUENCE</scope>
    <source>
        <strain evidence="7">K_DeepCast_65m_m2_066</strain>
    </source>
</reference>
<keyword evidence="6 7" id="KW-0012">Acyltransferase</keyword>
<comment type="subcellular location">
    <subcellularLocation>
        <location evidence="1">Cell inner membrane</location>
    </subcellularLocation>
</comment>
<evidence type="ECO:0000256" key="6">
    <source>
        <dbReference type="ARBA" id="ARBA00023315"/>
    </source>
</evidence>
<evidence type="ECO:0000256" key="4">
    <source>
        <dbReference type="ARBA" id="ARBA00022679"/>
    </source>
</evidence>
<feature type="non-terminal residue" evidence="7">
    <location>
        <position position="1"/>
    </location>
</feature>
<organism evidence="7 8">
    <name type="scientific">Tectimicrobiota bacterium</name>
    <dbReference type="NCBI Taxonomy" id="2528274"/>
    <lineage>
        <taxon>Bacteria</taxon>
        <taxon>Pseudomonadati</taxon>
        <taxon>Nitrospinota/Tectimicrobiota group</taxon>
        <taxon>Candidatus Tectimicrobiota</taxon>
    </lineage>
</organism>
<evidence type="ECO:0000313" key="7">
    <source>
        <dbReference type="EMBL" id="MBM3225133.1"/>
    </source>
</evidence>
<evidence type="ECO:0000256" key="1">
    <source>
        <dbReference type="ARBA" id="ARBA00004533"/>
    </source>
</evidence>
<dbReference type="PANTHER" id="PTHR30606">
    <property type="entry name" value="LIPID A BIOSYNTHESIS LAUROYL ACYLTRANSFERASE"/>
    <property type="match status" value="1"/>
</dbReference>
<dbReference type="PANTHER" id="PTHR30606:SF9">
    <property type="entry name" value="LIPID A BIOSYNTHESIS LAUROYLTRANSFERASE"/>
    <property type="match status" value="1"/>
</dbReference>
<name>A0A938B4W8_UNCTE</name>
<sequence length="353" mass="39703">SIPYSTRRGRPLYGVQLLGLVGILTAPGACAKIRPILGLLFSPWREVSVPIVDTSHRPRQWYTHAYNRLFFYRLIAGCAAWLPRTVCLRLAGGVAQVFCRAMPREYQAVRGNLAHVIPAVSPEELEQQTQQVFGNFARVFVDLLSLNRRMVLRPQEQGPRVHGLQHLQQILQAPRGFIAATAHLGNWELAGRLLSAYGRRVHILMAPEQDAAIQRFLRAGMDETAMRFVSNDGSTVFVQLLMALRRGEVVAVQMDRATGHRSDVAVPFFGSPAYFPLGPFLLARAAQVPVLPCFCLMRSDTQYDIWVDAPIAVAHGQEEAALQQMIRVLERYITMAPNQWYNFYDVWHSAPMA</sequence>
<dbReference type="CDD" id="cd07984">
    <property type="entry name" value="LPLAT_LABLAT-like"/>
    <property type="match status" value="1"/>
</dbReference>
<dbReference type="GO" id="GO:0009247">
    <property type="term" value="P:glycolipid biosynthetic process"/>
    <property type="evidence" value="ECO:0007669"/>
    <property type="project" value="UniProtKB-ARBA"/>
</dbReference>
<dbReference type="GO" id="GO:0016746">
    <property type="term" value="F:acyltransferase activity"/>
    <property type="evidence" value="ECO:0007669"/>
    <property type="project" value="UniProtKB-KW"/>
</dbReference>
<dbReference type="Proteomes" id="UP000712673">
    <property type="component" value="Unassembled WGS sequence"/>
</dbReference>
<dbReference type="GO" id="GO:0005886">
    <property type="term" value="C:plasma membrane"/>
    <property type="evidence" value="ECO:0007669"/>
    <property type="project" value="UniProtKB-SubCell"/>
</dbReference>